<dbReference type="PANTHER" id="PTHR32063">
    <property type="match status" value="1"/>
</dbReference>
<dbReference type="InterPro" id="IPR001036">
    <property type="entry name" value="Acrflvin-R"/>
</dbReference>
<organism evidence="2 3">
    <name type="scientific">Leptospira adleri</name>
    <dbReference type="NCBI Taxonomy" id="2023186"/>
    <lineage>
        <taxon>Bacteria</taxon>
        <taxon>Pseudomonadati</taxon>
        <taxon>Spirochaetota</taxon>
        <taxon>Spirochaetia</taxon>
        <taxon>Leptospirales</taxon>
        <taxon>Leptospiraceae</taxon>
        <taxon>Leptospira</taxon>
    </lineage>
</organism>
<keyword evidence="1" id="KW-1133">Transmembrane helix</keyword>
<evidence type="ECO:0000313" key="2">
    <source>
        <dbReference type="EMBL" id="PJZ59623.1"/>
    </source>
</evidence>
<evidence type="ECO:0000313" key="3">
    <source>
        <dbReference type="Proteomes" id="UP000232149"/>
    </source>
</evidence>
<dbReference type="Gene3D" id="3.30.2090.10">
    <property type="entry name" value="Multidrug efflux transporter AcrB TolC docking domain, DN and DC subdomains"/>
    <property type="match status" value="2"/>
</dbReference>
<dbReference type="Gene3D" id="3.30.70.1440">
    <property type="entry name" value="Multidrug efflux transporter AcrB pore domain"/>
    <property type="match status" value="1"/>
</dbReference>
<feature type="transmembrane region" description="Helical" evidence="1">
    <location>
        <begin position="359"/>
        <end position="380"/>
    </location>
</feature>
<keyword evidence="1" id="KW-0472">Membrane</keyword>
<dbReference type="Gene3D" id="1.20.1640.10">
    <property type="entry name" value="Multidrug efflux transporter AcrB transmembrane domain"/>
    <property type="match status" value="2"/>
</dbReference>
<feature type="transmembrane region" description="Helical" evidence="1">
    <location>
        <begin position="809"/>
        <end position="828"/>
    </location>
</feature>
<feature type="transmembrane region" description="Helical" evidence="1">
    <location>
        <begin position="895"/>
        <end position="912"/>
    </location>
</feature>
<dbReference type="Pfam" id="PF00873">
    <property type="entry name" value="ACR_tran"/>
    <property type="match status" value="2"/>
</dbReference>
<feature type="transmembrane region" description="Helical" evidence="1">
    <location>
        <begin position="329"/>
        <end position="347"/>
    </location>
</feature>
<dbReference type="EMBL" id="NPDU01000110">
    <property type="protein sequence ID" value="PJZ59623.1"/>
    <property type="molecule type" value="Genomic_DNA"/>
</dbReference>
<sequence length="967" mass="109846">MIFNKTTRPSKITIQMIVISLLLFGVISAFKLNYSLFPVIKNPALSIVVEFPGADSETVENTITIPLENKISATGGITEIRSQSEKGKSLIRLDFESNTDLSFKTLEIKERIENVVANFPKEVRKPRILNFDPNEMPIVVMSLKVPDPQAMGDLRVYADTVIKKLIEGIEGVSKVTISGGKVKEILISFDIQKLNTYNITLAEIHSAIHFNNRSLTLASVEEKGGLYQVRLKGKFKTIGELTQLPITSLSLGKTVTLGDVSTVKSSYRDDDNSYRVNGNENIGIYIYKKHNANILQISSEIDKSVASLNAKNSGIEKIFDQAENIKDTYLNISAVLFVTFIILFLFFKIKKYEKPLRLISFLLLQSVLIILIFSFIHFLLKIDFDLLSVLSFYLSFIIWTTLYYKIGGLETQRGRNLFFLILLSLPLLFLPTMLLNPLIAANLIRVSLLSAIGTLCIQLSFKYAAVLKDKDPVRLEEIKTVPETNPHRISDTEKKQKTDWKPLLFSLVIIFFSSIMFLRANKEVYFNIEDDRVYGYIELPSDSSFSYTNNIVQNIEAKLLKNTDVKDVISQIDPGHAFLIINYHKNFLFKKDIIASLNESVGKQNPAYCYFTKESELGRMKEISLDIIGSNHNDLNSSVPKIAASLTSLPGIQEVILNFKPPRSELQLDLNSRNPLIQNSDIGSFLRTVIQGSVVSKFSEENNELDIRIRASKEYRDSERQLNKFFIKNSTGQFSPISNLYSGKESVSPIKLFRKNKRPTLSVSVRTGSYNARELLKLAEKNSIGQLKTNERIELNSRIEKLSESNSTFITYLILIFSVCFFLFTCFTESLETSFNYFFSLIVTFSIFLSLYLLFFKTYDIGLHIGGVIIMVILMIQILSKNTTSPLTGRREDNFDLTIISFIVYLPLFAFSSAELTLIRNATGIFLISTILSRFALFKFNIDYTTLLWHAKKRISSGFQMLFNRRN</sequence>
<dbReference type="SUPFAM" id="SSF82714">
    <property type="entry name" value="Multidrug efflux transporter AcrB TolC docking domain, DN and DC subdomains"/>
    <property type="match status" value="2"/>
</dbReference>
<dbReference type="Gene3D" id="3.30.70.1320">
    <property type="entry name" value="Multidrug efflux transporter AcrB pore domain like"/>
    <property type="match status" value="1"/>
</dbReference>
<feature type="transmembrane region" description="Helical" evidence="1">
    <location>
        <begin position="503"/>
        <end position="520"/>
    </location>
</feature>
<feature type="transmembrane region" description="Helical" evidence="1">
    <location>
        <begin position="440"/>
        <end position="461"/>
    </location>
</feature>
<proteinExistence type="predicted"/>
<feature type="transmembrane region" description="Helical" evidence="1">
    <location>
        <begin position="835"/>
        <end position="855"/>
    </location>
</feature>
<feature type="transmembrane region" description="Helical" evidence="1">
    <location>
        <begin position="416"/>
        <end position="434"/>
    </location>
</feature>
<keyword evidence="1" id="KW-0812">Transmembrane</keyword>
<keyword evidence="3" id="KW-1185">Reference proteome</keyword>
<dbReference type="SUPFAM" id="SSF82693">
    <property type="entry name" value="Multidrug efflux transporter AcrB pore domain, PN1, PN2, PC1 and PC2 subdomains"/>
    <property type="match status" value="2"/>
</dbReference>
<comment type="caution">
    <text evidence="2">The sequence shown here is derived from an EMBL/GenBank/DDBJ whole genome shotgun (WGS) entry which is preliminary data.</text>
</comment>
<protein>
    <submittedName>
        <fullName evidence="2">Acriflavin resistance protein</fullName>
    </submittedName>
</protein>
<dbReference type="InterPro" id="IPR027463">
    <property type="entry name" value="AcrB_DN_DC_subdom"/>
</dbReference>
<dbReference type="PRINTS" id="PR00702">
    <property type="entry name" value="ACRIFLAVINRP"/>
</dbReference>
<dbReference type="PANTHER" id="PTHR32063:SF0">
    <property type="entry name" value="SWARMING MOTILITY PROTEIN SWRC"/>
    <property type="match status" value="1"/>
</dbReference>
<accession>A0ABX4NS29</accession>
<name>A0ABX4NS29_9LEPT</name>
<dbReference type="Proteomes" id="UP000232149">
    <property type="component" value="Unassembled WGS sequence"/>
</dbReference>
<reference evidence="2 3" key="1">
    <citation type="submission" date="2017-07" db="EMBL/GenBank/DDBJ databases">
        <title>Leptospira spp. isolated from tropical soils.</title>
        <authorList>
            <person name="Thibeaux R."/>
            <person name="Iraola G."/>
            <person name="Ferres I."/>
            <person name="Bierque E."/>
            <person name="Girault D."/>
            <person name="Soupe-Gilbert M.-E."/>
            <person name="Picardeau M."/>
            <person name="Goarant C."/>
        </authorList>
    </citation>
    <scope>NUCLEOTIDE SEQUENCE [LARGE SCALE GENOMIC DNA]</scope>
    <source>
        <strain evidence="2 3">FH2-B-D1</strain>
    </source>
</reference>
<feature type="transmembrane region" description="Helical" evidence="1">
    <location>
        <begin position="861"/>
        <end position="879"/>
    </location>
</feature>
<feature type="transmembrane region" description="Helical" evidence="1">
    <location>
        <begin position="918"/>
        <end position="937"/>
    </location>
</feature>
<feature type="transmembrane region" description="Helical" evidence="1">
    <location>
        <begin position="386"/>
        <end position="404"/>
    </location>
</feature>
<dbReference type="Gene3D" id="3.30.70.1430">
    <property type="entry name" value="Multidrug efflux transporter AcrB pore domain"/>
    <property type="match status" value="2"/>
</dbReference>
<evidence type="ECO:0000256" key="1">
    <source>
        <dbReference type="SAM" id="Phobius"/>
    </source>
</evidence>
<dbReference type="RefSeq" id="WP_100788478.1">
    <property type="nucleotide sequence ID" value="NZ_NPDU01000110.1"/>
</dbReference>
<gene>
    <name evidence="2" type="ORF">CH376_22760</name>
</gene>
<feature type="transmembrane region" description="Helical" evidence="1">
    <location>
        <begin position="12"/>
        <end position="30"/>
    </location>
</feature>